<proteinExistence type="predicted"/>
<sequence>GGGGRRSTPDLRHWRGGPKFFGDSRRQYGGRPPPSTTFLF</sequence>
<organism evidence="2 3">
    <name type="scientific">Trifolium medium</name>
    <dbReference type="NCBI Taxonomy" id="97028"/>
    <lineage>
        <taxon>Eukaryota</taxon>
        <taxon>Viridiplantae</taxon>
        <taxon>Streptophyta</taxon>
        <taxon>Embryophyta</taxon>
        <taxon>Tracheophyta</taxon>
        <taxon>Spermatophyta</taxon>
        <taxon>Magnoliopsida</taxon>
        <taxon>eudicotyledons</taxon>
        <taxon>Gunneridae</taxon>
        <taxon>Pentapetalae</taxon>
        <taxon>rosids</taxon>
        <taxon>fabids</taxon>
        <taxon>Fabales</taxon>
        <taxon>Fabaceae</taxon>
        <taxon>Papilionoideae</taxon>
        <taxon>50 kb inversion clade</taxon>
        <taxon>NPAAA clade</taxon>
        <taxon>Hologalegina</taxon>
        <taxon>IRL clade</taxon>
        <taxon>Trifolieae</taxon>
        <taxon>Trifolium</taxon>
    </lineage>
</organism>
<protein>
    <submittedName>
        <fullName evidence="2">Uncharacterized protein</fullName>
    </submittedName>
</protein>
<dbReference type="AlphaFoldDB" id="A0A392S0B0"/>
<reference evidence="2 3" key="1">
    <citation type="journal article" date="2018" name="Front. Plant Sci.">
        <title>Red Clover (Trifolium pratense) and Zigzag Clover (T. medium) - A Picture of Genomic Similarities and Differences.</title>
        <authorList>
            <person name="Dluhosova J."/>
            <person name="Istvanek J."/>
            <person name="Nedelnik J."/>
            <person name="Repkova J."/>
        </authorList>
    </citation>
    <scope>NUCLEOTIDE SEQUENCE [LARGE SCALE GENOMIC DNA]</scope>
    <source>
        <strain evidence="3">cv. 10/8</strain>
        <tissue evidence="2">Leaf</tissue>
    </source>
</reference>
<comment type="caution">
    <text evidence="2">The sequence shown here is derived from an EMBL/GenBank/DDBJ whole genome shotgun (WGS) entry which is preliminary data.</text>
</comment>
<accession>A0A392S0B0</accession>
<dbReference type="EMBL" id="LXQA010302932">
    <property type="protein sequence ID" value="MCI42311.1"/>
    <property type="molecule type" value="Genomic_DNA"/>
</dbReference>
<evidence type="ECO:0000313" key="2">
    <source>
        <dbReference type="EMBL" id="MCI42311.1"/>
    </source>
</evidence>
<keyword evidence="3" id="KW-1185">Reference proteome</keyword>
<feature type="non-terminal residue" evidence="2">
    <location>
        <position position="1"/>
    </location>
</feature>
<evidence type="ECO:0000256" key="1">
    <source>
        <dbReference type="SAM" id="MobiDB-lite"/>
    </source>
</evidence>
<feature type="compositionally biased region" description="Pro residues" evidence="1">
    <location>
        <begin position="31"/>
        <end position="40"/>
    </location>
</feature>
<feature type="region of interest" description="Disordered" evidence="1">
    <location>
        <begin position="1"/>
        <end position="40"/>
    </location>
</feature>
<evidence type="ECO:0000313" key="3">
    <source>
        <dbReference type="Proteomes" id="UP000265520"/>
    </source>
</evidence>
<dbReference type="Proteomes" id="UP000265520">
    <property type="component" value="Unassembled WGS sequence"/>
</dbReference>
<name>A0A392S0B0_9FABA</name>